<name>A0ABX5QHN0_9MICO</name>
<feature type="compositionally biased region" description="Low complexity" evidence="2">
    <location>
        <begin position="419"/>
        <end position="432"/>
    </location>
</feature>
<dbReference type="Gene3D" id="3.10.310.50">
    <property type="match status" value="1"/>
</dbReference>
<dbReference type="EMBL" id="CP035037">
    <property type="protein sequence ID" value="QAB18597.1"/>
    <property type="molecule type" value="Genomic_DNA"/>
</dbReference>
<evidence type="ECO:0000259" key="4">
    <source>
        <dbReference type="Pfam" id="PF04536"/>
    </source>
</evidence>
<evidence type="ECO:0000256" key="2">
    <source>
        <dbReference type="SAM" id="MobiDB-lite"/>
    </source>
</evidence>
<gene>
    <name evidence="5" type="ORF">Leucomu_12370</name>
</gene>
<dbReference type="Pfam" id="PF04536">
    <property type="entry name" value="TPM_phosphatase"/>
    <property type="match status" value="1"/>
</dbReference>
<feature type="compositionally biased region" description="Low complexity" evidence="2">
    <location>
        <begin position="337"/>
        <end position="370"/>
    </location>
</feature>
<feature type="transmembrane region" description="Helical" evidence="3">
    <location>
        <begin position="23"/>
        <end position="43"/>
    </location>
</feature>
<dbReference type="InterPro" id="IPR007621">
    <property type="entry name" value="TPM_dom"/>
</dbReference>
<evidence type="ECO:0000256" key="1">
    <source>
        <dbReference type="SAM" id="Coils"/>
    </source>
</evidence>
<keyword evidence="3" id="KW-1133">Transmembrane helix</keyword>
<organism evidence="5 6">
    <name type="scientific">Leucobacter muris</name>
    <dbReference type="NCBI Taxonomy" id="1935379"/>
    <lineage>
        <taxon>Bacteria</taxon>
        <taxon>Bacillati</taxon>
        <taxon>Actinomycetota</taxon>
        <taxon>Actinomycetes</taxon>
        <taxon>Micrococcales</taxon>
        <taxon>Microbacteriaceae</taxon>
        <taxon>Leucobacter</taxon>
    </lineage>
</organism>
<sequence length="432" mass="45987">MDLAGEPQYTPSVDSARIRARRWLVGAALGATWGLLSGAAAWATSPVTLGDTYVTDTADVLDASDEQRANARLAEAFDQTGSDLYVVFVDEFTDPADRIAWANQTADLNGLGESQYLLAVSTEGRQYFISALDGGPLSDAQVGRIEEEILPELRDSDWLGAVEAAADRLESEHGAGGRTAAIVVGSVVGAAGIAGASFGVVKMRRGKRARQEAQQQLAHLEQTSGLALVAADDAVKTSEQELEFARAQFGDGAVAEFATALDGARRSSWRPSRCGSSSTTRYPTPTPSGANGWATSSNCAGRPTPHSTRRPGPSPSCATSSATPPPPSRRRGDDSRPPTTDPSQPSWCGWARPTRPTRCSRSPGTTSRPRVCSHSRESAPRRPSERSARVARARRRSPSARPRQQRRRPISCGRRSPRTARPSPRSSSAAPS</sequence>
<keyword evidence="3" id="KW-0812">Transmembrane</keyword>
<feature type="compositionally biased region" description="Basic and acidic residues" evidence="2">
    <location>
        <begin position="374"/>
        <end position="388"/>
    </location>
</feature>
<keyword evidence="3" id="KW-0472">Membrane</keyword>
<keyword evidence="1" id="KW-0175">Coiled coil</keyword>
<proteinExistence type="predicted"/>
<dbReference type="Proteomes" id="UP000285768">
    <property type="component" value="Chromosome"/>
</dbReference>
<feature type="domain" description="TPM" evidence="4">
    <location>
        <begin position="54"/>
        <end position="170"/>
    </location>
</feature>
<accession>A0ABX5QHN0</accession>
<feature type="region of interest" description="Disordered" evidence="2">
    <location>
        <begin position="262"/>
        <end position="432"/>
    </location>
</feature>
<reference evidence="5 6" key="1">
    <citation type="submission" date="2019-01" db="EMBL/GenBank/DDBJ databases">
        <title>Leucobacter muris sp. nov. isolated from the nose of a laboratory mouse.</title>
        <authorList>
            <person name="Benga L."/>
            <person name="Sproeer C."/>
            <person name="Schumann P."/>
            <person name="Verbarg S."/>
            <person name="Bunk B."/>
            <person name="Engelhardt E."/>
            <person name="Benten P.M."/>
            <person name="Sager M."/>
        </authorList>
    </citation>
    <scope>NUCLEOTIDE SEQUENCE [LARGE SCALE GENOMIC DNA]</scope>
    <source>
        <strain evidence="5 6">DSM 101948</strain>
    </source>
</reference>
<evidence type="ECO:0000313" key="5">
    <source>
        <dbReference type="EMBL" id="QAB18597.1"/>
    </source>
</evidence>
<keyword evidence="6" id="KW-1185">Reference proteome</keyword>
<feature type="coiled-coil region" evidence="1">
    <location>
        <begin position="203"/>
        <end position="248"/>
    </location>
</feature>
<evidence type="ECO:0000256" key="3">
    <source>
        <dbReference type="SAM" id="Phobius"/>
    </source>
</evidence>
<evidence type="ECO:0000313" key="6">
    <source>
        <dbReference type="Proteomes" id="UP000285768"/>
    </source>
</evidence>
<feature type="transmembrane region" description="Helical" evidence="3">
    <location>
        <begin position="180"/>
        <end position="201"/>
    </location>
</feature>
<feature type="compositionally biased region" description="Low complexity" evidence="2">
    <location>
        <begin position="269"/>
        <end position="283"/>
    </location>
</feature>
<feature type="compositionally biased region" description="Basic residues" evidence="2">
    <location>
        <begin position="389"/>
        <end position="409"/>
    </location>
</feature>
<protein>
    <recommendedName>
        <fullName evidence="4">TPM domain-containing protein</fullName>
    </recommendedName>
</protein>